<organism evidence="1">
    <name type="scientific">Cacopsylla melanoneura</name>
    <dbReference type="NCBI Taxonomy" id="428564"/>
    <lineage>
        <taxon>Eukaryota</taxon>
        <taxon>Metazoa</taxon>
        <taxon>Ecdysozoa</taxon>
        <taxon>Arthropoda</taxon>
        <taxon>Hexapoda</taxon>
        <taxon>Insecta</taxon>
        <taxon>Pterygota</taxon>
        <taxon>Neoptera</taxon>
        <taxon>Paraneoptera</taxon>
        <taxon>Hemiptera</taxon>
        <taxon>Sternorrhyncha</taxon>
        <taxon>Psylloidea</taxon>
        <taxon>Psyllidae</taxon>
        <taxon>Psyllinae</taxon>
        <taxon>Cacopsylla</taxon>
    </lineage>
</organism>
<reference evidence="1" key="1">
    <citation type="submission" date="2021-05" db="EMBL/GenBank/DDBJ databases">
        <authorList>
            <person name="Alioto T."/>
            <person name="Alioto T."/>
            <person name="Gomez Garrido J."/>
        </authorList>
    </citation>
    <scope>NUCLEOTIDE SEQUENCE</scope>
</reference>
<accession>A0A8D8YH89</accession>
<evidence type="ECO:0000313" key="1">
    <source>
        <dbReference type="EMBL" id="CAG6728542.1"/>
    </source>
</evidence>
<dbReference type="AlphaFoldDB" id="A0A8D8YH89"/>
<dbReference type="EMBL" id="HBUF01376522">
    <property type="protein sequence ID" value="CAG6728544.1"/>
    <property type="molecule type" value="Transcribed_RNA"/>
</dbReference>
<proteinExistence type="predicted"/>
<protein>
    <submittedName>
        <fullName evidence="1">Uncharacterized protein</fullName>
    </submittedName>
</protein>
<name>A0A8D8YH89_9HEMI</name>
<dbReference type="EMBL" id="HBUF01376521">
    <property type="protein sequence ID" value="CAG6728542.1"/>
    <property type="molecule type" value="Transcribed_RNA"/>
</dbReference>
<sequence>MKLRKSCIVVVVTYLPKFPNPITCIITNSQPKSQGMIVLITCQRITPPFKTLIISPPTPSPLCTAVHLKQLPNMTLVPSVIASSSVITSRMRQPPWPLSKQICLHIPPSLFPLVSSQIFPLVHHMPHSLSYLNWIRALYPSWKGVWGKLDQTKPR</sequence>